<accession>A0A6I4WHG0</accession>
<dbReference type="RefSeq" id="WP_161106500.1">
    <property type="nucleotide sequence ID" value="NZ_JBHLYI010000019.1"/>
</dbReference>
<dbReference type="SUPFAM" id="SSF48264">
    <property type="entry name" value="Cytochrome P450"/>
    <property type="match status" value="1"/>
</dbReference>
<dbReference type="CDD" id="cd11031">
    <property type="entry name" value="Cyp158A-like"/>
    <property type="match status" value="1"/>
</dbReference>
<dbReference type="InterPro" id="IPR001128">
    <property type="entry name" value="Cyt_P450"/>
</dbReference>
<evidence type="ECO:0000256" key="1">
    <source>
        <dbReference type="ARBA" id="ARBA00001971"/>
    </source>
</evidence>
<evidence type="ECO:0000256" key="8">
    <source>
        <dbReference type="RuleBase" id="RU000461"/>
    </source>
</evidence>
<dbReference type="OrthoDB" id="4133219at2"/>
<dbReference type="PROSITE" id="PS00086">
    <property type="entry name" value="CYTOCHROME_P450"/>
    <property type="match status" value="1"/>
</dbReference>
<evidence type="ECO:0000256" key="2">
    <source>
        <dbReference type="ARBA" id="ARBA00010617"/>
    </source>
</evidence>
<dbReference type="PRINTS" id="PR00385">
    <property type="entry name" value="P450"/>
</dbReference>
<dbReference type="GO" id="GO:0020037">
    <property type="term" value="F:heme binding"/>
    <property type="evidence" value="ECO:0007669"/>
    <property type="project" value="InterPro"/>
</dbReference>
<dbReference type="PRINTS" id="PR00359">
    <property type="entry name" value="BP450"/>
</dbReference>
<keyword evidence="4 8" id="KW-0479">Metal-binding</keyword>
<evidence type="ECO:0000256" key="4">
    <source>
        <dbReference type="ARBA" id="ARBA00022723"/>
    </source>
</evidence>
<proteinExistence type="inferred from homology"/>
<evidence type="ECO:0000256" key="3">
    <source>
        <dbReference type="ARBA" id="ARBA00022617"/>
    </source>
</evidence>
<evidence type="ECO:0000313" key="10">
    <source>
        <dbReference type="Proteomes" id="UP000431901"/>
    </source>
</evidence>
<dbReference type="Pfam" id="PF00067">
    <property type="entry name" value="p450"/>
    <property type="match status" value="1"/>
</dbReference>
<dbReference type="EMBL" id="WUTW01000012">
    <property type="protein sequence ID" value="MXQ68313.1"/>
    <property type="molecule type" value="Genomic_DNA"/>
</dbReference>
<protein>
    <submittedName>
        <fullName evidence="9">Cytochrome P450</fullName>
    </submittedName>
</protein>
<dbReference type="PANTHER" id="PTHR46696:SF5">
    <property type="entry name" value="CYTOCHROME P450 BJ-1"/>
    <property type="match status" value="1"/>
</dbReference>
<evidence type="ECO:0000256" key="5">
    <source>
        <dbReference type="ARBA" id="ARBA00023002"/>
    </source>
</evidence>
<dbReference type="InterPro" id="IPR017972">
    <property type="entry name" value="Cyt_P450_CS"/>
</dbReference>
<organism evidence="9 10">
    <name type="scientific">Actinomadura rayongensis</name>
    <dbReference type="NCBI Taxonomy" id="1429076"/>
    <lineage>
        <taxon>Bacteria</taxon>
        <taxon>Bacillati</taxon>
        <taxon>Actinomycetota</taxon>
        <taxon>Actinomycetes</taxon>
        <taxon>Streptosporangiales</taxon>
        <taxon>Thermomonosporaceae</taxon>
        <taxon>Actinomadura</taxon>
    </lineage>
</organism>
<dbReference type="GO" id="GO:0016705">
    <property type="term" value="F:oxidoreductase activity, acting on paired donors, with incorporation or reduction of molecular oxygen"/>
    <property type="evidence" value="ECO:0007669"/>
    <property type="project" value="InterPro"/>
</dbReference>
<keyword evidence="5 8" id="KW-0560">Oxidoreductase</keyword>
<dbReference type="Gene3D" id="1.10.630.10">
    <property type="entry name" value="Cytochrome P450"/>
    <property type="match status" value="1"/>
</dbReference>
<reference evidence="9 10" key="1">
    <citation type="submission" date="2019-12" db="EMBL/GenBank/DDBJ databases">
        <title>Nocardia macrotermitis sp. nov. and Nocardia aurantia sp. nov., isolated from the gut of the fungus growing-termite Macrotermes natalensis.</title>
        <authorList>
            <person name="Christine B."/>
            <person name="Rene B."/>
        </authorList>
    </citation>
    <scope>NUCLEOTIDE SEQUENCE [LARGE SCALE GENOMIC DNA]</scope>
    <source>
        <strain evidence="9 10">DSM 102126</strain>
    </source>
</reference>
<evidence type="ECO:0000256" key="6">
    <source>
        <dbReference type="ARBA" id="ARBA00023004"/>
    </source>
</evidence>
<evidence type="ECO:0000256" key="7">
    <source>
        <dbReference type="ARBA" id="ARBA00023033"/>
    </source>
</evidence>
<dbReference type="AlphaFoldDB" id="A0A6I4WHG0"/>
<dbReference type="GO" id="GO:0005506">
    <property type="term" value="F:iron ion binding"/>
    <property type="evidence" value="ECO:0007669"/>
    <property type="project" value="InterPro"/>
</dbReference>
<comment type="similarity">
    <text evidence="2 8">Belongs to the cytochrome P450 family.</text>
</comment>
<comment type="cofactor">
    <cofactor evidence="1">
        <name>heme</name>
        <dbReference type="ChEBI" id="CHEBI:30413"/>
    </cofactor>
</comment>
<keyword evidence="7 8" id="KW-0503">Monooxygenase</keyword>
<dbReference type="Proteomes" id="UP000431901">
    <property type="component" value="Unassembled WGS sequence"/>
</dbReference>
<dbReference type="GO" id="GO:0004497">
    <property type="term" value="F:monooxygenase activity"/>
    <property type="evidence" value="ECO:0007669"/>
    <property type="project" value="UniProtKB-KW"/>
</dbReference>
<sequence length="393" mass="43789">MPDVPLPRLPLERTDLLRPAPLTRELQDGDQVRRVRTMVGDKAWLVTGYAHVRALLDDERLGRSHPDPDKAARAGHAAIFTAPGTNFDREPQEHARTRSFFQSQFTARRMQELRPRIDQLTGELLDEIERHGPPADLQRDLATPLPIAVISEVLGVPHDDHRKFRAWTEAATNTADHDVSLRGLTELYQYGTWLVERKRKEPEDDVISRLCARPDASTDDVVKILCKLLIGGHETTVVQIGWGALFLLADPARWATLVRDPAAVPGAVEEMLRAPITVPSGVIRYARTDLEFAGVRIDAGDLVLLDTGAANHDRRVFADPDGFDVARAVNRHLAFGHGRRHCPGAPLARLELDVVFSRLVPRFPDMRLAVPVSELKLREHGLTAGLVALPVTW</sequence>
<name>A0A6I4WHG0_9ACTN</name>
<comment type="caution">
    <text evidence="9">The sequence shown here is derived from an EMBL/GenBank/DDBJ whole genome shotgun (WGS) entry which is preliminary data.</text>
</comment>
<dbReference type="InterPro" id="IPR002397">
    <property type="entry name" value="Cyt_P450_B"/>
</dbReference>
<evidence type="ECO:0000313" key="9">
    <source>
        <dbReference type="EMBL" id="MXQ68313.1"/>
    </source>
</evidence>
<dbReference type="PANTHER" id="PTHR46696">
    <property type="entry name" value="P450, PUTATIVE (EUROFUNG)-RELATED"/>
    <property type="match status" value="1"/>
</dbReference>
<dbReference type="FunFam" id="1.10.630.10:FF:000018">
    <property type="entry name" value="Cytochrome P450 monooxygenase"/>
    <property type="match status" value="1"/>
</dbReference>
<dbReference type="InterPro" id="IPR036396">
    <property type="entry name" value="Cyt_P450_sf"/>
</dbReference>
<keyword evidence="6 8" id="KW-0408">Iron</keyword>
<keyword evidence="3 8" id="KW-0349">Heme</keyword>
<gene>
    <name evidence="9" type="ORF">GQ466_30280</name>
</gene>
<keyword evidence="10" id="KW-1185">Reference proteome</keyword>